<evidence type="ECO:0000313" key="2">
    <source>
        <dbReference type="Proteomes" id="UP000029392"/>
    </source>
</evidence>
<dbReference type="AlphaFoldDB" id="A0A091BI67"/>
<dbReference type="EMBL" id="AVCH01000071">
    <property type="protein sequence ID" value="KFN51426.1"/>
    <property type="molecule type" value="Genomic_DNA"/>
</dbReference>
<protein>
    <submittedName>
        <fullName evidence="1">Uncharacterized protein</fullName>
    </submittedName>
</protein>
<dbReference type="OrthoDB" id="7063960at2"/>
<proteinExistence type="predicted"/>
<comment type="caution">
    <text evidence="1">The sequence shown here is derived from an EMBL/GenBank/DDBJ whole genome shotgun (WGS) entry which is preliminary data.</text>
</comment>
<reference evidence="1 2" key="1">
    <citation type="submission" date="2013-09" db="EMBL/GenBank/DDBJ databases">
        <title>Genome sequencing of Arenimonas malthae.</title>
        <authorList>
            <person name="Chen F."/>
            <person name="Wang G."/>
        </authorList>
    </citation>
    <scope>NUCLEOTIDE SEQUENCE [LARGE SCALE GENOMIC DNA]</scope>
    <source>
        <strain evidence="1 2">CC-JY-1</strain>
    </source>
</reference>
<organism evidence="1 2">
    <name type="scientific">Arenimonas malthae CC-JY-1</name>
    <dbReference type="NCBI Taxonomy" id="1384054"/>
    <lineage>
        <taxon>Bacteria</taxon>
        <taxon>Pseudomonadati</taxon>
        <taxon>Pseudomonadota</taxon>
        <taxon>Gammaproteobacteria</taxon>
        <taxon>Lysobacterales</taxon>
        <taxon>Lysobacteraceae</taxon>
        <taxon>Arenimonas</taxon>
    </lineage>
</organism>
<keyword evidence="2" id="KW-1185">Reference proteome</keyword>
<accession>A0A091BI67</accession>
<dbReference type="Proteomes" id="UP000029392">
    <property type="component" value="Unassembled WGS sequence"/>
</dbReference>
<name>A0A091BI67_9GAMM</name>
<evidence type="ECO:0000313" key="1">
    <source>
        <dbReference type="EMBL" id="KFN51426.1"/>
    </source>
</evidence>
<dbReference type="RefSeq" id="WP_043801238.1">
    <property type="nucleotide sequence ID" value="NZ_AVCH01000071.1"/>
</dbReference>
<gene>
    <name evidence="1" type="ORF">N790_14790</name>
</gene>
<sequence length="126" mass="12913">MKLSSIAKLKSGHISAAEYSAEIAGELAMHSLGLGPQGGVAPVQVTEDTDLLVDRAVLGTLCRLFASGQLTALELAYTADALQMADRVQLSGEDIASDLAECTDPEINGQLTVARALEIASASAAA</sequence>